<dbReference type="InterPro" id="IPR036691">
    <property type="entry name" value="Endo/exonu/phosph_ase_sf"/>
</dbReference>
<dbReference type="EMBL" id="FOIZ01000002">
    <property type="protein sequence ID" value="SEW44088.1"/>
    <property type="molecule type" value="Genomic_DNA"/>
</dbReference>
<sequence length="1519" mass="157027">MTYSFFRSPVNFIFGGFRDDMLTGSNARDYVFAFAGDDIIDSGAGADWVRAGRGDDIVRGGAGNDMLFGGRGTDTAVFAGNLADYTITQIGGRILVEGLDGRDTLRGFETLQFDDFTVFVDGRNNGPIAGDDSATIGEDEILTLIGADLLANDSDFDGDTLTITGVSPTSAAGAAVSLSGGVVSYDAGDLFNALGDGETTTDTLTYTVSDGRGGTATATVTVTVTGSNDAPMLTLTATATVAENSTDIVTTAQTSDAESDAVTLSLSGADAVFFEIDPATGDIRFKAAPDFETPADADADNTYDVTVTANDGNGGVTSADLSVSVTDVDETPDPDQLVITEIMQNPSAVSDTNGEYFEIFNAGSEPVDLNGYTISDNGADSHVIDNGGPLIVPAGGYIVLGRNGDSATNGGVPVDYVYSGVFLANGDDEIILTDTFGREIDRVEYDGGPAFPDPTGAAMELIDPSLDNNVGANWEEADTPYGDGDLGSPGQPNDFVPPFAGRINELHYDNAGADVGEFVEIRVDAGTNVSAAVVEFYNGSNGSLYNPTSLPDVPASSDGIYDYYVVEVSGIQNGAPDGLALINGGEVIEFLSYEGTFTAADGAAAGLTSTDINVAEAGSTPAGQSLQRNDDGTWRGPETETRGTANTPIVGGGDIVINELAASTTGTDWEFIELAGTAGASLDGKTLLQVDGGGVVTAVITFEGESIGDDGYFLVASPQAETVFSLSSDDIDLLMEDNTFTNSSSTFLLVEDLPDPDIGGFDLDADDDGVLDLPLSIVDSVALIEGDFGSPFAYSTNVVTDPSFFPAGVERLPDTSGSFEITSFSSSDGYTPGSENGGGGSTPTPVLISAVQGNGTASTLVGQQVIVEGIVTYTTRSGYYLQEESADEDGDAATSEAIFVFTGSNSSPGDGLVTVGQTVQAEGTVSEFGDQTQITTSTTTVTNAAISALPDAVTVMVSPDDNAASYESTEGMRVAVISGTADTLTVSTNFNLDRFGEIAVSAGIKTQATQLFDAQTEAAEVAAVIAANTNNTLIIDDGDFGSNPDEFAFLPNNSTGDNGNGIIDAADDFDQGGTLRLGTEITAPIVGIMAQAFGNYRVYASETLVIDDATNDGARPAAPEDVLGNLGAPKADGQIIVAGFNVENYFTTLGERGATSASDFERQTDNMVNAIQTSGSDVLALQELENNGFTDTAAIGVLVDALNTADPAANWAYVDPTGTGAPIGTDAITTGIIYNANEVTLVHADALVFNEASAADTFALAEVLNPFVPTSAQVGDFQRNRPAVTATFAENDTGETFTVVSVHNKSKGPSGLDSLVSNAESALSNGTVPADQIAAVQAAIDGLRADPNYDQGDGQGFWNQVRADASLELAEWLEDSYLPDATAADPRVGSETLVLGDFNAYAQEDPTQVFREFDGDDGDTTADYVDVIETFVPGGQADAFSFVFDGQQGTLDQGFASNSLADNITGATEWHINAQEPDLLSYDSAFTDAGFFSDDVFGASDHDPLIIGLDFNDDPLVIG</sequence>
<dbReference type="InterPro" id="IPR001343">
    <property type="entry name" value="Hemolysn_Ca-bd"/>
</dbReference>
<feature type="compositionally biased region" description="Basic and acidic residues" evidence="1">
    <location>
        <begin position="628"/>
        <end position="641"/>
    </location>
</feature>
<dbReference type="SUPFAM" id="SSF49313">
    <property type="entry name" value="Cadherin-like"/>
    <property type="match status" value="1"/>
</dbReference>
<dbReference type="SUPFAM" id="SSF56219">
    <property type="entry name" value="DNase I-like"/>
    <property type="match status" value="1"/>
</dbReference>
<dbReference type="STRING" id="364200.SAMN04488515_3154"/>
<dbReference type="CDD" id="cd11304">
    <property type="entry name" value="Cadherin_repeat"/>
    <property type="match status" value="1"/>
</dbReference>
<protein>
    <submittedName>
        <fullName evidence="4">VCBS repeat-containing protein</fullName>
    </submittedName>
</protein>
<feature type="domain" description="Cadherin" evidence="2">
    <location>
        <begin position="233"/>
        <end position="336"/>
    </location>
</feature>
<dbReference type="PANTHER" id="PTHR42834:SF1">
    <property type="entry name" value="ENDONUCLEASE_EXONUCLEASE_PHOSPHATASE FAMILY PROTEIN (AFU_ORTHOLOGUE AFUA_3G09210)"/>
    <property type="match status" value="1"/>
</dbReference>
<dbReference type="Gene3D" id="3.60.10.10">
    <property type="entry name" value="Endonuclease/exonuclease/phosphatase"/>
    <property type="match status" value="1"/>
</dbReference>
<proteinExistence type="predicted"/>
<evidence type="ECO:0000259" key="3">
    <source>
        <dbReference type="PROSITE" id="PS51841"/>
    </source>
</evidence>
<gene>
    <name evidence="4" type="ORF">SAMN04488515_3154</name>
</gene>
<dbReference type="GO" id="GO:0007156">
    <property type="term" value="P:homophilic cell adhesion via plasma membrane adhesion molecules"/>
    <property type="evidence" value="ECO:0007669"/>
    <property type="project" value="InterPro"/>
</dbReference>
<dbReference type="InterPro" id="IPR011049">
    <property type="entry name" value="Serralysin-like_metalloprot_C"/>
</dbReference>
<dbReference type="InterPro" id="IPR010221">
    <property type="entry name" value="VCBS_dom"/>
</dbReference>
<dbReference type="Pfam" id="PF17963">
    <property type="entry name" value="Big_9"/>
    <property type="match status" value="1"/>
</dbReference>
<dbReference type="Gene3D" id="2.60.40.60">
    <property type="entry name" value="Cadherins"/>
    <property type="match status" value="1"/>
</dbReference>
<dbReference type="Pfam" id="PF00353">
    <property type="entry name" value="HemolysinCabind"/>
    <property type="match status" value="1"/>
</dbReference>
<dbReference type="InterPro" id="IPR015919">
    <property type="entry name" value="Cadherin-like_sf"/>
</dbReference>
<dbReference type="GO" id="GO:0016020">
    <property type="term" value="C:membrane"/>
    <property type="evidence" value="ECO:0007669"/>
    <property type="project" value="InterPro"/>
</dbReference>
<organism evidence="4 5">
    <name type="scientific">Cognatiyoonia koreensis</name>
    <dbReference type="NCBI Taxonomy" id="364200"/>
    <lineage>
        <taxon>Bacteria</taxon>
        <taxon>Pseudomonadati</taxon>
        <taxon>Pseudomonadota</taxon>
        <taxon>Alphaproteobacteria</taxon>
        <taxon>Rhodobacterales</taxon>
        <taxon>Paracoccaceae</taxon>
        <taxon>Cognatiyoonia</taxon>
    </lineage>
</organism>
<feature type="domain" description="LTD" evidence="3">
    <location>
        <begin position="324"/>
        <end position="485"/>
    </location>
</feature>
<dbReference type="PROSITE" id="PS51841">
    <property type="entry name" value="LTD"/>
    <property type="match status" value="1"/>
</dbReference>
<feature type="region of interest" description="Disordered" evidence="1">
    <location>
        <begin position="617"/>
        <end position="645"/>
    </location>
</feature>
<dbReference type="OrthoDB" id="9773411at2"/>
<dbReference type="InterPro" id="IPR047971">
    <property type="entry name" value="ExeM-like"/>
</dbReference>
<dbReference type="PROSITE" id="PS50268">
    <property type="entry name" value="CADHERIN_2"/>
    <property type="match status" value="1"/>
</dbReference>
<name>A0A1I0RS29_9RHOB</name>
<dbReference type="Gene3D" id="2.60.40.1260">
    <property type="entry name" value="Lamin Tail domain"/>
    <property type="match status" value="1"/>
</dbReference>
<dbReference type="NCBIfam" id="TIGR01965">
    <property type="entry name" value="VCBS_repeat"/>
    <property type="match status" value="1"/>
</dbReference>
<dbReference type="InterPro" id="IPR036415">
    <property type="entry name" value="Lamin_tail_dom_sf"/>
</dbReference>
<dbReference type="Proteomes" id="UP000199167">
    <property type="component" value="Unassembled WGS sequence"/>
</dbReference>
<accession>A0A1I0RS29</accession>
<dbReference type="CDD" id="cd04486">
    <property type="entry name" value="YhcR_OBF_like"/>
    <property type="match status" value="1"/>
</dbReference>
<reference evidence="4 5" key="1">
    <citation type="submission" date="2016-10" db="EMBL/GenBank/DDBJ databases">
        <authorList>
            <person name="de Groot N.N."/>
        </authorList>
    </citation>
    <scope>NUCLEOTIDE SEQUENCE [LARGE SCALE GENOMIC DNA]</scope>
    <source>
        <strain evidence="4 5">DSM 17925</strain>
    </source>
</reference>
<dbReference type="PANTHER" id="PTHR42834">
    <property type="entry name" value="ENDONUCLEASE/EXONUCLEASE/PHOSPHATASE FAMILY PROTEIN (AFU_ORTHOLOGUE AFUA_3G09210)"/>
    <property type="match status" value="1"/>
</dbReference>
<dbReference type="InterPro" id="IPR001322">
    <property type="entry name" value="Lamin_tail_dom"/>
</dbReference>
<evidence type="ECO:0000313" key="4">
    <source>
        <dbReference type="EMBL" id="SEW44088.1"/>
    </source>
</evidence>
<dbReference type="Pfam" id="PF00932">
    <property type="entry name" value="LTD"/>
    <property type="match status" value="1"/>
</dbReference>
<dbReference type="Gene3D" id="2.60.40.2810">
    <property type="match status" value="1"/>
</dbReference>
<dbReference type="Gene3D" id="2.150.10.10">
    <property type="entry name" value="Serralysin-like metalloprotease, C-terminal"/>
    <property type="match status" value="1"/>
</dbReference>
<dbReference type="NCBIfam" id="NF033681">
    <property type="entry name" value="ExeM_NucH_DNase"/>
    <property type="match status" value="1"/>
</dbReference>
<evidence type="ECO:0000256" key="1">
    <source>
        <dbReference type="SAM" id="MobiDB-lite"/>
    </source>
</evidence>
<dbReference type="SUPFAM" id="SSF74853">
    <property type="entry name" value="Lamin A/C globular tail domain"/>
    <property type="match status" value="1"/>
</dbReference>
<keyword evidence="5" id="KW-1185">Reference proteome</keyword>
<dbReference type="RefSeq" id="WP_089996802.1">
    <property type="nucleotide sequence ID" value="NZ_FOIZ01000002.1"/>
</dbReference>
<dbReference type="InterPro" id="IPR002126">
    <property type="entry name" value="Cadherin-like_dom"/>
</dbReference>
<evidence type="ECO:0000313" key="5">
    <source>
        <dbReference type="Proteomes" id="UP000199167"/>
    </source>
</evidence>
<evidence type="ECO:0000259" key="2">
    <source>
        <dbReference type="PROSITE" id="PS50268"/>
    </source>
</evidence>
<dbReference type="GO" id="GO:0005509">
    <property type="term" value="F:calcium ion binding"/>
    <property type="evidence" value="ECO:0007669"/>
    <property type="project" value="InterPro"/>
</dbReference>